<dbReference type="Proteomes" id="UP000515240">
    <property type="component" value="Chromosome"/>
</dbReference>
<evidence type="ECO:0000256" key="4">
    <source>
        <dbReference type="ARBA" id="ARBA00023163"/>
    </source>
</evidence>
<dbReference type="PANTHER" id="PTHR30419:SF8">
    <property type="entry name" value="NITROGEN ASSIMILATION TRANSCRIPTIONAL ACTIVATOR-RELATED"/>
    <property type="match status" value="1"/>
</dbReference>
<protein>
    <submittedName>
        <fullName evidence="6">LysR family transcriptional regulator</fullName>
    </submittedName>
</protein>
<dbReference type="AlphaFoldDB" id="A0A7G5EP25"/>
<organism evidence="6 7">
    <name type="scientific">Comamonas piscis</name>
    <dbReference type="NCBI Taxonomy" id="1562974"/>
    <lineage>
        <taxon>Bacteria</taxon>
        <taxon>Pseudomonadati</taxon>
        <taxon>Pseudomonadota</taxon>
        <taxon>Betaproteobacteria</taxon>
        <taxon>Burkholderiales</taxon>
        <taxon>Comamonadaceae</taxon>
        <taxon>Comamonas</taxon>
    </lineage>
</organism>
<dbReference type="PANTHER" id="PTHR30419">
    <property type="entry name" value="HTH-TYPE TRANSCRIPTIONAL REGULATOR YBHD"/>
    <property type="match status" value="1"/>
</dbReference>
<evidence type="ECO:0000259" key="5">
    <source>
        <dbReference type="PROSITE" id="PS50931"/>
    </source>
</evidence>
<dbReference type="Pfam" id="PF03466">
    <property type="entry name" value="LysR_substrate"/>
    <property type="match status" value="1"/>
</dbReference>
<reference evidence="6 7" key="1">
    <citation type="journal article" date="2020" name="G3 (Bethesda)">
        <title>CeMbio - The Caenorhabditis elegans Microbiome Resource.</title>
        <authorList>
            <person name="Dirksen P."/>
            <person name="Assie A."/>
            <person name="Zimmermann J."/>
            <person name="Zhang F."/>
            <person name="Tietje A.M."/>
            <person name="Marsh S.A."/>
            <person name="Felix M.A."/>
            <person name="Shapira M."/>
            <person name="Kaleta C."/>
            <person name="Schulenburg H."/>
            <person name="Samuel B."/>
        </authorList>
    </citation>
    <scope>NUCLEOTIDE SEQUENCE [LARGE SCALE GENOMIC DNA]</scope>
    <source>
        <strain evidence="6 7">BIGb0172</strain>
    </source>
</reference>
<dbReference type="Gene3D" id="3.40.190.290">
    <property type="match status" value="1"/>
</dbReference>
<keyword evidence="2" id="KW-0805">Transcription regulation</keyword>
<dbReference type="SUPFAM" id="SSF53850">
    <property type="entry name" value="Periplasmic binding protein-like II"/>
    <property type="match status" value="1"/>
</dbReference>
<keyword evidence="7" id="KW-1185">Reference proteome</keyword>
<evidence type="ECO:0000256" key="2">
    <source>
        <dbReference type="ARBA" id="ARBA00023015"/>
    </source>
</evidence>
<feature type="domain" description="HTH lysR-type" evidence="5">
    <location>
        <begin position="13"/>
        <end position="62"/>
    </location>
</feature>
<keyword evidence="4" id="KW-0804">Transcription</keyword>
<sequence>MDDVLGRKRALCLLQIMETGSVRGAADVLAVDPSMVSRTVARLEQDTGLVLLERRGRGVVVTDAGRMLALFARRQQDLHDTFVAEVNSLKNAQSGHLDLVLGEGTLDMVMGPVLQDFVKAHGDVRYHIKVAGTEEAVQCILEDRAHIGIVFQPPNDARLRSHHARLAPVRVHVRKGHPLASHCGPLSLADLAPYPGAALEESFGVRKHIQAAELEENIRLQPMLTTNSFKVLWDFAVMGLGYIMTPRSIPLQGVALDTLVSLPLASPVLNHSQLHVVTRSGRPLSPVASQLLREMVAVFSAS</sequence>
<dbReference type="GO" id="GO:0005829">
    <property type="term" value="C:cytosol"/>
    <property type="evidence" value="ECO:0007669"/>
    <property type="project" value="TreeGrafter"/>
</dbReference>
<dbReference type="InterPro" id="IPR050950">
    <property type="entry name" value="HTH-type_LysR_regulators"/>
</dbReference>
<dbReference type="InterPro" id="IPR005119">
    <property type="entry name" value="LysR_subst-bd"/>
</dbReference>
<proteinExistence type="inferred from homology"/>
<dbReference type="RefSeq" id="WP_182328245.1">
    <property type="nucleotide sequence ID" value="NZ_CP058554.1"/>
</dbReference>
<keyword evidence="3" id="KW-0238">DNA-binding</keyword>
<dbReference type="Gene3D" id="1.10.10.10">
    <property type="entry name" value="Winged helix-like DNA-binding domain superfamily/Winged helix DNA-binding domain"/>
    <property type="match status" value="1"/>
</dbReference>
<dbReference type="InterPro" id="IPR036388">
    <property type="entry name" value="WH-like_DNA-bd_sf"/>
</dbReference>
<comment type="similarity">
    <text evidence="1">Belongs to the LysR transcriptional regulatory family.</text>
</comment>
<evidence type="ECO:0000313" key="6">
    <source>
        <dbReference type="EMBL" id="QMV75750.1"/>
    </source>
</evidence>
<dbReference type="InterPro" id="IPR000847">
    <property type="entry name" value="LysR_HTH_N"/>
</dbReference>
<dbReference type="InterPro" id="IPR036390">
    <property type="entry name" value="WH_DNA-bd_sf"/>
</dbReference>
<dbReference type="SUPFAM" id="SSF46785">
    <property type="entry name" value="Winged helix' DNA-binding domain"/>
    <property type="match status" value="1"/>
</dbReference>
<dbReference type="Pfam" id="PF00126">
    <property type="entry name" value="HTH_1"/>
    <property type="match status" value="1"/>
</dbReference>
<evidence type="ECO:0000256" key="3">
    <source>
        <dbReference type="ARBA" id="ARBA00023125"/>
    </source>
</evidence>
<dbReference type="KEGG" id="cpis:HS961_12160"/>
<evidence type="ECO:0000256" key="1">
    <source>
        <dbReference type="ARBA" id="ARBA00009437"/>
    </source>
</evidence>
<gene>
    <name evidence="6" type="ORF">HS961_12160</name>
</gene>
<name>A0A7G5EP25_9BURK</name>
<dbReference type="GO" id="GO:0003700">
    <property type="term" value="F:DNA-binding transcription factor activity"/>
    <property type="evidence" value="ECO:0007669"/>
    <property type="project" value="InterPro"/>
</dbReference>
<dbReference type="EMBL" id="CP058554">
    <property type="protein sequence ID" value="QMV75750.1"/>
    <property type="molecule type" value="Genomic_DNA"/>
</dbReference>
<evidence type="ECO:0000313" key="7">
    <source>
        <dbReference type="Proteomes" id="UP000515240"/>
    </source>
</evidence>
<accession>A0A7G5EP25</accession>
<dbReference type="PROSITE" id="PS50931">
    <property type="entry name" value="HTH_LYSR"/>
    <property type="match status" value="1"/>
</dbReference>
<dbReference type="GO" id="GO:0003677">
    <property type="term" value="F:DNA binding"/>
    <property type="evidence" value="ECO:0007669"/>
    <property type="project" value="UniProtKB-KW"/>
</dbReference>